<dbReference type="AlphaFoldDB" id="A0A9P6RUX4"/>
<keyword evidence="5 9" id="KW-1133">Transmembrane helix</keyword>
<evidence type="ECO:0000256" key="4">
    <source>
        <dbReference type="ARBA" id="ARBA00022692"/>
    </source>
</evidence>
<evidence type="ECO:0000313" key="12">
    <source>
        <dbReference type="EMBL" id="KAG0326747.1"/>
    </source>
</evidence>
<dbReference type="InterPro" id="IPR051799">
    <property type="entry name" value="NADH_flavin_oxidoreductase"/>
</dbReference>
<comment type="caution">
    <text evidence="12">The sequence shown here is derived from an EMBL/GenBank/DDBJ whole genome shotgun (WGS) entry which is preliminary data.</text>
</comment>
<evidence type="ECO:0008006" key="14">
    <source>
        <dbReference type="Google" id="ProtNLM"/>
    </source>
</evidence>
<evidence type="ECO:0000256" key="8">
    <source>
        <dbReference type="SAM" id="MobiDB-lite"/>
    </source>
</evidence>
<dbReference type="GO" id="GO:0012505">
    <property type="term" value="C:endomembrane system"/>
    <property type="evidence" value="ECO:0007669"/>
    <property type="project" value="UniProtKB-SubCell"/>
</dbReference>
<evidence type="ECO:0000256" key="5">
    <source>
        <dbReference type="ARBA" id="ARBA00022989"/>
    </source>
</evidence>
<feature type="transmembrane region" description="Helical" evidence="9">
    <location>
        <begin position="245"/>
        <end position="264"/>
    </location>
</feature>
<dbReference type="InterPro" id="IPR001155">
    <property type="entry name" value="OxRdtase_FMN_N"/>
</dbReference>
<dbReference type="InterPro" id="IPR003807">
    <property type="entry name" value="DUF202"/>
</dbReference>
<dbReference type="EMBL" id="JAAAIP010000074">
    <property type="protein sequence ID" value="KAG0326747.1"/>
    <property type="molecule type" value="Genomic_DNA"/>
</dbReference>
<feature type="domain" description="DUF202" evidence="11">
    <location>
        <begin position="171"/>
        <end position="229"/>
    </location>
</feature>
<reference evidence="12" key="1">
    <citation type="journal article" date="2020" name="Fungal Divers.">
        <title>Resolving the Mortierellaceae phylogeny through synthesis of multi-gene phylogenetics and phylogenomics.</title>
        <authorList>
            <person name="Vandepol N."/>
            <person name="Liber J."/>
            <person name="Desiro A."/>
            <person name="Na H."/>
            <person name="Kennedy M."/>
            <person name="Barry K."/>
            <person name="Grigoriev I.V."/>
            <person name="Miller A.N."/>
            <person name="O'Donnell K."/>
            <person name="Stajich J.E."/>
            <person name="Bonito G."/>
        </authorList>
    </citation>
    <scope>NUCLEOTIDE SEQUENCE</scope>
    <source>
        <strain evidence="12">REB-010B</strain>
    </source>
</reference>
<evidence type="ECO:0000256" key="6">
    <source>
        <dbReference type="ARBA" id="ARBA00023002"/>
    </source>
</evidence>
<feature type="transmembrane region" description="Helical" evidence="9">
    <location>
        <begin position="204"/>
        <end position="225"/>
    </location>
</feature>
<dbReference type="Gene3D" id="3.20.20.70">
    <property type="entry name" value="Aldolase class I"/>
    <property type="match status" value="1"/>
</dbReference>
<dbReference type="Proteomes" id="UP000738325">
    <property type="component" value="Unassembled WGS sequence"/>
</dbReference>
<comment type="subcellular location">
    <subcellularLocation>
        <location evidence="1">Endomembrane system</location>
        <topology evidence="1">Multi-pass membrane protein</topology>
    </subcellularLocation>
</comment>
<evidence type="ECO:0000313" key="13">
    <source>
        <dbReference type="Proteomes" id="UP000738325"/>
    </source>
</evidence>
<dbReference type="Pfam" id="PF00724">
    <property type="entry name" value="Oxidored_FMN"/>
    <property type="match status" value="1"/>
</dbReference>
<evidence type="ECO:0000259" key="10">
    <source>
        <dbReference type="Pfam" id="PF00724"/>
    </source>
</evidence>
<keyword evidence="3" id="KW-0285">Flavoprotein</keyword>
<dbReference type="SUPFAM" id="SSF51395">
    <property type="entry name" value="FMN-linked oxidoreductases"/>
    <property type="match status" value="1"/>
</dbReference>
<keyword evidence="6" id="KW-0560">Oxidoreductase</keyword>
<comment type="similarity">
    <text evidence="2">Belongs to the NADH:flavin oxidoreductase/NADH oxidase family.</text>
</comment>
<evidence type="ECO:0000256" key="2">
    <source>
        <dbReference type="ARBA" id="ARBA00005979"/>
    </source>
</evidence>
<dbReference type="GO" id="GO:0010181">
    <property type="term" value="F:FMN binding"/>
    <property type="evidence" value="ECO:0007669"/>
    <property type="project" value="InterPro"/>
</dbReference>
<evidence type="ECO:0000259" key="11">
    <source>
        <dbReference type="Pfam" id="PF02656"/>
    </source>
</evidence>
<evidence type="ECO:0000256" key="3">
    <source>
        <dbReference type="ARBA" id="ARBA00022630"/>
    </source>
</evidence>
<keyword evidence="4 9" id="KW-0812">Transmembrane</keyword>
<evidence type="ECO:0000256" key="1">
    <source>
        <dbReference type="ARBA" id="ARBA00004127"/>
    </source>
</evidence>
<dbReference type="GO" id="GO:0016491">
    <property type="term" value="F:oxidoreductase activity"/>
    <property type="evidence" value="ECO:0007669"/>
    <property type="project" value="UniProtKB-KW"/>
</dbReference>
<name>A0A9P6RUX4_9FUNG</name>
<organism evidence="12 13">
    <name type="scientific">Dissophora globulifera</name>
    <dbReference type="NCBI Taxonomy" id="979702"/>
    <lineage>
        <taxon>Eukaryota</taxon>
        <taxon>Fungi</taxon>
        <taxon>Fungi incertae sedis</taxon>
        <taxon>Mucoromycota</taxon>
        <taxon>Mortierellomycotina</taxon>
        <taxon>Mortierellomycetes</taxon>
        <taxon>Mortierellales</taxon>
        <taxon>Mortierellaceae</taxon>
        <taxon>Dissophora</taxon>
    </lineage>
</organism>
<dbReference type="PANTHER" id="PTHR43656">
    <property type="entry name" value="BINDING OXIDOREDUCTASE, PUTATIVE (AFU_ORTHOLOGUE AFUA_2G08260)-RELATED"/>
    <property type="match status" value="1"/>
</dbReference>
<keyword evidence="7 9" id="KW-0472">Membrane</keyword>
<dbReference type="Pfam" id="PF02656">
    <property type="entry name" value="DUF202"/>
    <property type="match status" value="1"/>
</dbReference>
<protein>
    <recommendedName>
        <fullName evidence="14">NADH:flavin oxidoreductase/NADH oxidase N-terminal domain-containing protein</fullName>
    </recommendedName>
</protein>
<evidence type="ECO:0000256" key="9">
    <source>
        <dbReference type="SAM" id="Phobius"/>
    </source>
</evidence>
<dbReference type="PANTHER" id="PTHR43656:SF2">
    <property type="entry name" value="BINDING OXIDOREDUCTASE, PUTATIVE (AFU_ORTHOLOGUE AFUA_2G08260)-RELATED"/>
    <property type="match status" value="1"/>
</dbReference>
<keyword evidence="13" id="KW-1185">Reference proteome</keyword>
<feature type="transmembrane region" description="Helical" evidence="9">
    <location>
        <begin position="177"/>
        <end position="198"/>
    </location>
</feature>
<dbReference type="InterPro" id="IPR013785">
    <property type="entry name" value="Aldolase_TIM"/>
</dbReference>
<feature type="domain" description="NADH:flavin oxidoreductase/NADH oxidase N-terminal" evidence="10">
    <location>
        <begin position="316"/>
        <end position="533"/>
    </location>
</feature>
<proteinExistence type="inferred from homology"/>
<gene>
    <name evidence="12" type="ORF">BGZ99_009046</name>
</gene>
<evidence type="ECO:0000256" key="7">
    <source>
        <dbReference type="ARBA" id="ARBA00023136"/>
    </source>
</evidence>
<sequence>MAMYPSDANPAGYHGTLTFESTKRDSPSSSAPTPFDPQSRYSEASSSFTLDVTSHRARQNSISDQRKLMADSLHSWGSRPQSNSMYPHEAGRIPGYELHDVGSQKVDLAAKNHKIDDLSSINSSRRFSTPSAKPSRHRNFWPTLPLRLRFRPSGVVRPPKSNSFGNKKAKFSNERTMVHWIKAAMLLGNIALTLQSFGENNITPYIGVALLVICLMTLIYASTTFQVRMEWLNMQRDDVIYYDRFAPTVLTICLMLTFGFNAIVSYKGNFDRSKDFLKMQGIATPIMVKRYASEILSTKDQGLLSQSLTLPFSGRVIKNRFCKSALSESLARSDGQMDKVHMDRFVQVYDAWARGGSGMIITGNIMVDRTMREMAHNVAVEDERDIGRLSVWAQTVQKHGAAIYAQVNHPGRQTHANLTKVPVAPSAIPVSNFHPLMSFNPPRALTTAEVEDLVRSFVKTCVVLHKAGFDGVELHAAHGYLISQFLNPRTNERTDDYGGSLKNRFRFLAEIVQGIKKATPSEFSIGVKLNSVDFGRRRKADTGASPATAGVDEDLEEAVEIAMLLEDLGVDFIEISGGSYESFAAGLLDRKDVPPTTSNSLSSLASSDSNKTMTERTQKREAHFAVFAERISKALATTVVILTGGFVSATAMADSLKTTTTTTADFVTGRDNGTPHIDMVGLGRSMCTEPDLPNRIMSGEVTGAIKLPKTPGGFFDDVFICGGNIRRMAFGKKPLWSISRMLVSPEHLVYAMDYAKVAMQTIKGIFV</sequence>
<feature type="region of interest" description="Disordered" evidence="8">
    <location>
        <begin position="1"/>
        <end position="47"/>
    </location>
</feature>
<dbReference type="OrthoDB" id="276546at2759"/>
<accession>A0A9P6RUX4</accession>